<dbReference type="RefSeq" id="WP_248353919.1">
    <property type="nucleotide sequence ID" value="NZ_AP025591.1"/>
</dbReference>
<feature type="transmembrane region" description="Helical" evidence="5">
    <location>
        <begin position="53"/>
        <end position="70"/>
    </location>
</feature>
<reference evidence="7" key="1">
    <citation type="journal article" date="2022" name="Int. J. Syst. Evol. Microbiol.">
        <title>Anaeromyxobacter oryzae sp. nov., Anaeromyxobacter diazotrophicus sp. nov. and Anaeromyxobacter paludicola sp. nov., isolated from paddy soils.</title>
        <authorList>
            <person name="Itoh H."/>
            <person name="Xu Z."/>
            <person name="Mise K."/>
            <person name="Masuda Y."/>
            <person name="Ushijima N."/>
            <person name="Hayakawa C."/>
            <person name="Shiratori Y."/>
            <person name="Senoo K."/>
        </authorList>
    </citation>
    <scope>NUCLEOTIDE SEQUENCE [LARGE SCALE GENOMIC DNA]</scope>
    <source>
        <strain evidence="7">Red232</strain>
    </source>
</reference>
<feature type="transmembrane region" description="Helical" evidence="5">
    <location>
        <begin position="12"/>
        <end position="33"/>
    </location>
</feature>
<feature type="transmembrane region" description="Helical" evidence="5">
    <location>
        <begin position="77"/>
        <end position="94"/>
    </location>
</feature>
<evidence type="ECO:0000256" key="1">
    <source>
        <dbReference type="ARBA" id="ARBA00004141"/>
    </source>
</evidence>
<protein>
    <recommendedName>
        <fullName evidence="8">tRNA (5-methylaminomethyl-2-thiouridylate)-methyltransferase</fullName>
    </recommendedName>
</protein>
<evidence type="ECO:0000256" key="3">
    <source>
        <dbReference type="ARBA" id="ARBA00022989"/>
    </source>
</evidence>
<keyword evidence="3 5" id="KW-1133">Transmembrane helix</keyword>
<proteinExistence type="predicted"/>
<dbReference type="Proteomes" id="UP001162891">
    <property type="component" value="Chromosome"/>
</dbReference>
<dbReference type="InterPro" id="IPR032808">
    <property type="entry name" value="DoxX"/>
</dbReference>
<dbReference type="Pfam" id="PF07681">
    <property type="entry name" value="DoxX"/>
    <property type="match status" value="1"/>
</dbReference>
<comment type="subcellular location">
    <subcellularLocation>
        <location evidence="1">Membrane</location>
        <topology evidence="1">Multi-pass membrane protein</topology>
    </subcellularLocation>
</comment>
<keyword evidence="4 5" id="KW-0472">Membrane</keyword>
<name>A0ABM7X0L9_9BACT</name>
<keyword evidence="7" id="KW-1185">Reference proteome</keyword>
<organism evidence="6 7">
    <name type="scientific">Anaeromyxobacter oryzae</name>
    <dbReference type="NCBI Taxonomy" id="2918170"/>
    <lineage>
        <taxon>Bacteria</taxon>
        <taxon>Pseudomonadati</taxon>
        <taxon>Myxococcota</taxon>
        <taxon>Myxococcia</taxon>
        <taxon>Myxococcales</taxon>
        <taxon>Cystobacterineae</taxon>
        <taxon>Anaeromyxobacteraceae</taxon>
        <taxon>Anaeromyxobacter</taxon>
    </lineage>
</organism>
<sequence length="144" mass="15424">MDRRVQSTWLLLKIVFGVVPIVAGLDKFVGFLADWQAYLSPLARSLLPVSPGLFMKVVGVIEIVAGIIVLSRYTRIGAYIVAIWLVAIALELVTGRHLDIAVRDLVMAVSAFSLARLTEARDAVAARTPARAPVPPPGAAPARA</sequence>
<evidence type="ECO:0008006" key="8">
    <source>
        <dbReference type="Google" id="ProtNLM"/>
    </source>
</evidence>
<evidence type="ECO:0000313" key="7">
    <source>
        <dbReference type="Proteomes" id="UP001162891"/>
    </source>
</evidence>
<gene>
    <name evidence="6" type="ORF">AMOR_42740</name>
</gene>
<accession>A0ABM7X0L9</accession>
<evidence type="ECO:0000313" key="6">
    <source>
        <dbReference type="EMBL" id="BDG05278.1"/>
    </source>
</evidence>
<dbReference type="EMBL" id="AP025591">
    <property type="protein sequence ID" value="BDG05278.1"/>
    <property type="molecule type" value="Genomic_DNA"/>
</dbReference>
<evidence type="ECO:0000256" key="2">
    <source>
        <dbReference type="ARBA" id="ARBA00022692"/>
    </source>
</evidence>
<evidence type="ECO:0000256" key="4">
    <source>
        <dbReference type="ARBA" id="ARBA00023136"/>
    </source>
</evidence>
<evidence type="ECO:0000256" key="5">
    <source>
        <dbReference type="SAM" id="Phobius"/>
    </source>
</evidence>
<keyword evidence="2 5" id="KW-0812">Transmembrane</keyword>